<sequence>MDEKIGKLTAIYETIEQQVDQLQKKTCVSCIANCGACCKRFEPYISVLEAVPLAKYLRDNPQKHELYKKNVKRNKEKWYACPFYDDEKHCTVYPIRPLICRLFGFSANRDRYNKVTFSTCSKIEQEMPEKVKVARALTRRGLDVPIYQDIAQQIQEIDFDMATDYHPFSRSVQIAVDNYDSIMSGEFNTTKTSGNFSELLRRKIRTGDFL</sequence>
<dbReference type="InterPro" id="IPR005358">
    <property type="entry name" value="Puta_zinc/iron-chelating_dom"/>
</dbReference>
<proteinExistence type="predicted"/>
<dbReference type="KEGG" id="uam:UABAM_05113"/>
<dbReference type="EMBL" id="AP019860">
    <property type="protein sequence ID" value="BBM86726.1"/>
    <property type="molecule type" value="Genomic_DNA"/>
</dbReference>
<dbReference type="Proteomes" id="UP000326354">
    <property type="component" value="Chromosome"/>
</dbReference>
<evidence type="ECO:0000313" key="2">
    <source>
        <dbReference type="Proteomes" id="UP000326354"/>
    </source>
</evidence>
<protein>
    <submittedName>
        <fullName evidence="1">Zinc/iron-chelating domain-containing protein</fullName>
    </submittedName>
</protein>
<name>A0A5S9ISD2_UABAM</name>
<accession>A0A5S9ISD2</accession>
<dbReference type="RefSeq" id="WP_173013569.1">
    <property type="nucleotide sequence ID" value="NZ_AP019860.1"/>
</dbReference>
<keyword evidence="2" id="KW-1185">Reference proteome</keyword>
<reference evidence="1 2" key="1">
    <citation type="submission" date="2019-08" db="EMBL/GenBank/DDBJ databases">
        <title>Complete genome sequence of Candidatus Uab amorphum.</title>
        <authorList>
            <person name="Shiratori T."/>
            <person name="Suzuki S."/>
            <person name="Kakizawa Y."/>
            <person name="Ishida K."/>
        </authorList>
    </citation>
    <scope>NUCLEOTIDE SEQUENCE [LARGE SCALE GENOMIC DNA]</scope>
    <source>
        <strain evidence="1 2">SRT547</strain>
    </source>
</reference>
<dbReference type="Pfam" id="PF03692">
    <property type="entry name" value="CxxCxxCC"/>
    <property type="match status" value="1"/>
</dbReference>
<gene>
    <name evidence="1" type="ORF">UABAM_05113</name>
</gene>
<evidence type="ECO:0000313" key="1">
    <source>
        <dbReference type="EMBL" id="BBM86726.1"/>
    </source>
</evidence>
<organism evidence="1 2">
    <name type="scientific">Uabimicrobium amorphum</name>
    <dbReference type="NCBI Taxonomy" id="2596890"/>
    <lineage>
        <taxon>Bacteria</taxon>
        <taxon>Pseudomonadati</taxon>
        <taxon>Planctomycetota</taxon>
        <taxon>Candidatus Uabimicrobiia</taxon>
        <taxon>Candidatus Uabimicrobiales</taxon>
        <taxon>Candidatus Uabimicrobiaceae</taxon>
        <taxon>Candidatus Uabimicrobium</taxon>
    </lineage>
</organism>
<dbReference type="AlphaFoldDB" id="A0A5S9ISD2"/>